<proteinExistence type="predicted"/>
<dbReference type="EMBL" id="MHQY01000044">
    <property type="protein sequence ID" value="OHA12653.1"/>
    <property type="molecule type" value="Genomic_DNA"/>
</dbReference>
<feature type="coiled-coil region" evidence="1">
    <location>
        <begin position="158"/>
        <end position="187"/>
    </location>
</feature>
<accession>A0A1G2LM38</accession>
<reference evidence="2 3" key="1">
    <citation type="journal article" date="2016" name="Nat. Commun.">
        <title>Thousands of microbial genomes shed light on interconnected biogeochemical processes in an aquifer system.</title>
        <authorList>
            <person name="Anantharaman K."/>
            <person name="Brown C.T."/>
            <person name="Hug L.A."/>
            <person name="Sharon I."/>
            <person name="Castelle C.J."/>
            <person name="Probst A.J."/>
            <person name="Thomas B.C."/>
            <person name="Singh A."/>
            <person name="Wilkins M.J."/>
            <person name="Karaoz U."/>
            <person name="Brodie E.L."/>
            <person name="Williams K.H."/>
            <person name="Hubbard S.S."/>
            <person name="Banfield J.F."/>
        </authorList>
    </citation>
    <scope>NUCLEOTIDE SEQUENCE [LARGE SCALE GENOMIC DNA]</scope>
</reference>
<name>A0A1G2LM38_9BACT</name>
<sequence length="274" mass="31879">MSHSQEKNLGRPHLLEEGQDIELGQPLINESPKEIEIKFQGFGLMLEDALGEFMAYLAEKHELPSKVYIEDISKTLKEDLKKKDILIPLALIEAVQLALEKIGNRVEEKKESGDMPDETDMDNSEMARLYKKGYQEAEDFFFSHSELFDAMPDRADIIEWFKDEKRHIEETAKNAELENEQKRYESRLKAEVPAINNFIDGREAKGDYDTILSILDDKILYAREEITILLKVYIQGLRSEEKEEIEGQLRFIYVMRSFMALIEGERNEKIALKQ</sequence>
<evidence type="ECO:0000256" key="1">
    <source>
        <dbReference type="SAM" id="Coils"/>
    </source>
</evidence>
<gene>
    <name evidence="2" type="ORF">A3G49_00050</name>
</gene>
<evidence type="ECO:0000313" key="3">
    <source>
        <dbReference type="Proteomes" id="UP000177171"/>
    </source>
</evidence>
<keyword evidence="1" id="KW-0175">Coiled coil</keyword>
<protein>
    <submittedName>
        <fullName evidence="2">Uncharacterized protein</fullName>
    </submittedName>
</protein>
<organism evidence="2 3">
    <name type="scientific">Candidatus Sungbacteria bacterium RIFCSPLOWO2_12_FULL_41_11</name>
    <dbReference type="NCBI Taxonomy" id="1802286"/>
    <lineage>
        <taxon>Bacteria</taxon>
        <taxon>Candidatus Sungiibacteriota</taxon>
    </lineage>
</organism>
<comment type="caution">
    <text evidence="2">The sequence shown here is derived from an EMBL/GenBank/DDBJ whole genome shotgun (WGS) entry which is preliminary data.</text>
</comment>
<dbReference type="AlphaFoldDB" id="A0A1G2LM38"/>
<dbReference type="Proteomes" id="UP000177171">
    <property type="component" value="Unassembled WGS sequence"/>
</dbReference>
<evidence type="ECO:0000313" key="2">
    <source>
        <dbReference type="EMBL" id="OHA12653.1"/>
    </source>
</evidence>